<evidence type="ECO:0000313" key="1">
    <source>
        <dbReference type="EMBL" id="EGD82894.1"/>
    </source>
</evidence>
<dbReference type="PROSITE" id="PS00061">
    <property type="entry name" value="ADH_SHORT"/>
    <property type="match status" value="1"/>
</dbReference>
<dbReference type="PRINTS" id="PR00081">
    <property type="entry name" value="GDHRDH"/>
</dbReference>
<reference evidence="1" key="1">
    <citation type="submission" date="2009-08" db="EMBL/GenBank/DDBJ databases">
        <title>Annotation of Salpingoeca rosetta.</title>
        <authorList>
            <consortium name="The Broad Institute Genome Sequencing Platform"/>
            <person name="Russ C."/>
            <person name="Cuomo C."/>
            <person name="Burger G."/>
            <person name="Gray M.W."/>
            <person name="Holland P.W.H."/>
            <person name="King N."/>
            <person name="Lang F.B.F."/>
            <person name="Roger A.J."/>
            <person name="Ruiz-Trillo I."/>
            <person name="Young S.K."/>
            <person name="Zeng Q."/>
            <person name="Gargeya S."/>
            <person name="Alvarado L."/>
            <person name="Berlin A."/>
            <person name="Chapman S.B."/>
            <person name="Chen Z."/>
            <person name="Freedman E."/>
            <person name="Gellesch M."/>
            <person name="Goldberg J."/>
            <person name="Griggs A."/>
            <person name="Gujja S."/>
            <person name="Heilman E."/>
            <person name="Heiman D."/>
            <person name="Howarth C."/>
            <person name="Mehta T."/>
            <person name="Neiman D."/>
            <person name="Pearson M."/>
            <person name="Roberts A."/>
            <person name="Saif S."/>
            <person name="Shea T."/>
            <person name="Shenoy N."/>
            <person name="Sisk P."/>
            <person name="Stolte C."/>
            <person name="Sykes S."/>
            <person name="White J."/>
            <person name="Yandava C."/>
            <person name="Haas B."/>
            <person name="Nusbaum C."/>
            <person name="Birren B."/>
        </authorList>
    </citation>
    <scope>NUCLEOTIDE SEQUENCE [LARGE SCALE GENOMIC DNA]</scope>
    <source>
        <strain evidence="1">ATCC 50818</strain>
    </source>
</reference>
<keyword evidence="2" id="KW-1185">Reference proteome</keyword>
<dbReference type="AlphaFoldDB" id="F2U5V3"/>
<accession>F2U5V3</accession>
<proteinExistence type="predicted"/>
<sequence>MLLSGKSVLVTGASSGIGLATARVLAREGAKVCVTGRDKRALKAIANEIKAPFVVADLTKDGECERTVAEAVSALGQVTSLVNCAGVLRGGAIGTPACDINNYLDNFNINTRTVFEMIHHAVPHLKAAGATANPCIVNITSVNGKQSFGGCANYCASKAAADMLTRCAAVDLAPFNIRVNSVNPGVVMTELQKRGGLTDTAYRDFVQRSIEVTHPIAAARGKVGQPEEVGDLIAFLLSDKATFITGECIAIDGGRQCLGAR</sequence>
<dbReference type="FunFam" id="3.40.50.720:FF:000084">
    <property type="entry name" value="Short-chain dehydrogenase reductase"/>
    <property type="match status" value="1"/>
</dbReference>
<dbReference type="STRING" id="946362.F2U5V3"/>
<dbReference type="eggNOG" id="KOG0725">
    <property type="taxonomic scope" value="Eukaryota"/>
</dbReference>
<dbReference type="FunCoup" id="F2U5V3">
    <property type="interactions" value="187"/>
</dbReference>
<dbReference type="RefSeq" id="XP_004995258.1">
    <property type="nucleotide sequence ID" value="XM_004995201.1"/>
</dbReference>
<dbReference type="PRINTS" id="PR00080">
    <property type="entry name" value="SDRFAMILY"/>
</dbReference>
<dbReference type="OMA" id="TWHAWQK"/>
<dbReference type="KEGG" id="sre:PTSG_03525"/>
<dbReference type="InParanoid" id="F2U5V3"/>
<dbReference type="EMBL" id="GL832962">
    <property type="protein sequence ID" value="EGD82894.1"/>
    <property type="molecule type" value="Genomic_DNA"/>
</dbReference>
<dbReference type="OrthoDB" id="1393670at2759"/>
<dbReference type="InterPro" id="IPR020904">
    <property type="entry name" value="Sc_DH/Rdtase_CS"/>
</dbReference>
<organism evidence="2">
    <name type="scientific">Salpingoeca rosetta (strain ATCC 50818 / BSB-021)</name>
    <dbReference type="NCBI Taxonomy" id="946362"/>
    <lineage>
        <taxon>Eukaryota</taxon>
        <taxon>Choanoflagellata</taxon>
        <taxon>Craspedida</taxon>
        <taxon>Salpingoecidae</taxon>
        <taxon>Salpingoeca</taxon>
    </lineage>
</organism>
<protein>
    <submittedName>
        <fullName evidence="1">Uncharacterized protein</fullName>
    </submittedName>
</protein>
<dbReference type="SUPFAM" id="SSF51735">
    <property type="entry name" value="NAD(P)-binding Rossmann-fold domains"/>
    <property type="match status" value="1"/>
</dbReference>
<dbReference type="Gene3D" id="3.40.50.720">
    <property type="entry name" value="NAD(P)-binding Rossmann-like Domain"/>
    <property type="match status" value="1"/>
</dbReference>
<dbReference type="InterPro" id="IPR036291">
    <property type="entry name" value="NAD(P)-bd_dom_sf"/>
</dbReference>
<dbReference type="Proteomes" id="UP000007799">
    <property type="component" value="Unassembled WGS sequence"/>
</dbReference>
<dbReference type="PANTHER" id="PTHR43975:SF2">
    <property type="entry name" value="EG:BACR7A4.14 PROTEIN-RELATED"/>
    <property type="match status" value="1"/>
</dbReference>
<dbReference type="Pfam" id="PF13561">
    <property type="entry name" value="adh_short_C2"/>
    <property type="match status" value="1"/>
</dbReference>
<dbReference type="PANTHER" id="PTHR43975">
    <property type="entry name" value="ZGC:101858"/>
    <property type="match status" value="1"/>
</dbReference>
<evidence type="ECO:0000313" key="2">
    <source>
        <dbReference type="Proteomes" id="UP000007799"/>
    </source>
</evidence>
<dbReference type="InterPro" id="IPR002347">
    <property type="entry name" value="SDR_fam"/>
</dbReference>
<name>F2U5V3_SALR5</name>
<gene>
    <name evidence="1" type="ORF">PTSG_03525</name>
</gene>
<dbReference type="GeneID" id="16075839"/>